<dbReference type="STRING" id="84029.CROST_25030"/>
<keyword evidence="2" id="KW-1185">Reference proteome</keyword>
<reference evidence="1 2" key="1">
    <citation type="submission" date="2022-04" db="EMBL/GenBank/DDBJ databases">
        <title>Genome sequence of C. roseum typestrain.</title>
        <authorList>
            <person name="Poehlein A."/>
            <person name="Schoch T."/>
            <person name="Duerre P."/>
            <person name="Daniel R."/>
        </authorList>
    </citation>
    <scope>NUCLEOTIDE SEQUENCE [LARGE SCALE GENOMIC DNA]</scope>
    <source>
        <strain evidence="1 2">DSM 7320</strain>
    </source>
</reference>
<dbReference type="Proteomes" id="UP000190951">
    <property type="component" value="Chromosome"/>
</dbReference>
<protein>
    <submittedName>
        <fullName evidence="1">Uncharacterized protein</fullName>
    </submittedName>
</protein>
<dbReference type="KEGG" id="crw:CROST_024820"/>
<evidence type="ECO:0000313" key="1">
    <source>
        <dbReference type="EMBL" id="URZ11765.1"/>
    </source>
</evidence>
<organism evidence="1 2">
    <name type="scientific">Clostridium felsineum</name>
    <dbReference type="NCBI Taxonomy" id="36839"/>
    <lineage>
        <taxon>Bacteria</taxon>
        <taxon>Bacillati</taxon>
        <taxon>Bacillota</taxon>
        <taxon>Clostridia</taxon>
        <taxon>Eubacteriales</taxon>
        <taxon>Clostridiaceae</taxon>
        <taxon>Clostridium</taxon>
    </lineage>
</organism>
<dbReference type="PROSITE" id="PS51257">
    <property type="entry name" value="PROKAR_LIPOPROTEIN"/>
    <property type="match status" value="1"/>
</dbReference>
<evidence type="ECO:0000313" key="2">
    <source>
        <dbReference type="Proteomes" id="UP000190951"/>
    </source>
</evidence>
<accession>A0A1S8LFV9</accession>
<gene>
    <name evidence="1" type="ORF">CROST_024820</name>
</gene>
<dbReference type="RefSeq" id="WP_077836081.1">
    <property type="nucleotide sequence ID" value="NZ_CP096983.1"/>
</dbReference>
<dbReference type="AlphaFoldDB" id="A0A1S8LFV9"/>
<proteinExistence type="predicted"/>
<dbReference type="EMBL" id="CP096983">
    <property type="protein sequence ID" value="URZ11765.1"/>
    <property type="molecule type" value="Genomic_DNA"/>
</dbReference>
<sequence>MKKYKIFNRIITIALLLIVTLCAFCGCSNNSSSNTENTTKKVVDKDNIKKTYNTGLKDLEKSSAITKEQSAAVLTALMDNVTKATGKPKDALDKLVKDKVITQDQENKIIDALKIK</sequence>
<name>A0A1S8LFV9_9CLOT</name>